<dbReference type="Pfam" id="PF17921">
    <property type="entry name" value="Integrase_H2C2"/>
    <property type="match status" value="1"/>
</dbReference>
<evidence type="ECO:0000313" key="3">
    <source>
        <dbReference type="Proteomes" id="UP001497482"/>
    </source>
</evidence>
<proteinExistence type="predicted"/>
<protein>
    <recommendedName>
        <fullName evidence="1">Integrase zinc-binding domain-containing protein</fullName>
    </recommendedName>
</protein>
<keyword evidence="3" id="KW-1185">Reference proteome</keyword>
<sequence>MGLDYAEMAEDQVVDPEVQSYRTAPTALRMQEVVFDAANSMRLSNVSMGEPCPLVPVAWGRSVFDTIHILSHLGVKASTKLVRAKFVWPDLCRAIRAWVPPMFGMPACQGPTSQKGYVNMDLVALSYQAFNDVS</sequence>
<accession>A0AAV2IU37</accession>
<dbReference type="EMBL" id="OZ035823">
    <property type="protein sequence ID" value="CAL1568520.1"/>
    <property type="molecule type" value="Genomic_DNA"/>
</dbReference>
<reference evidence="2 3" key="1">
    <citation type="submission" date="2024-04" db="EMBL/GenBank/DDBJ databases">
        <authorList>
            <person name="Waldvogel A.-M."/>
            <person name="Schoenle A."/>
        </authorList>
    </citation>
    <scope>NUCLEOTIDE SEQUENCE [LARGE SCALE GENOMIC DNA]</scope>
</reference>
<feature type="domain" description="Integrase zinc-binding" evidence="1">
    <location>
        <begin position="57"/>
        <end position="99"/>
    </location>
</feature>
<name>A0AAV2IU37_KNICA</name>
<evidence type="ECO:0000259" key="1">
    <source>
        <dbReference type="Pfam" id="PF17921"/>
    </source>
</evidence>
<dbReference type="Proteomes" id="UP001497482">
    <property type="component" value="Chromosome 1"/>
</dbReference>
<dbReference type="AlphaFoldDB" id="A0AAV2IU37"/>
<gene>
    <name evidence="2" type="ORF">KC01_LOCUS1122</name>
</gene>
<dbReference type="InterPro" id="IPR041588">
    <property type="entry name" value="Integrase_H2C2"/>
</dbReference>
<evidence type="ECO:0000313" key="2">
    <source>
        <dbReference type="EMBL" id="CAL1568520.1"/>
    </source>
</evidence>
<organism evidence="2 3">
    <name type="scientific">Knipowitschia caucasica</name>
    <name type="common">Caucasian dwarf goby</name>
    <name type="synonym">Pomatoschistus caucasicus</name>
    <dbReference type="NCBI Taxonomy" id="637954"/>
    <lineage>
        <taxon>Eukaryota</taxon>
        <taxon>Metazoa</taxon>
        <taxon>Chordata</taxon>
        <taxon>Craniata</taxon>
        <taxon>Vertebrata</taxon>
        <taxon>Euteleostomi</taxon>
        <taxon>Actinopterygii</taxon>
        <taxon>Neopterygii</taxon>
        <taxon>Teleostei</taxon>
        <taxon>Neoteleostei</taxon>
        <taxon>Acanthomorphata</taxon>
        <taxon>Gobiaria</taxon>
        <taxon>Gobiiformes</taxon>
        <taxon>Gobioidei</taxon>
        <taxon>Gobiidae</taxon>
        <taxon>Gobiinae</taxon>
        <taxon>Knipowitschia</taxon>
    </lineage>
</organism>